<dbReference type="GO" id="GO:0003688">
    <property type="term" value="F:DNA replication origin binding"/>
    <property type="evidence" value="ECO:0007669"/>
    <property type="project" value="TreeGrafter"/>
</dbReference>
<proteinExistence type="predicted"/>
<gene>
    <name evidence="2" type="ORF">ANCDUO_24547</name>
</gene>
<dbReference type="InterPro" id="IPR040184">
    <property type="entry name" value="Mcm10"/>
</dbReference>
<dbReference type="SMART" id="SM01280">
    <property type="entry name" value="Mcm10"/>
    <property type="match status" value="1"/>
</dbReference>
<evidence type="ECO:0000313" key="3">
    <source>
        <dbReference type="Proteomes" id="UP000054047"/>
    </source>
</evidence>
<dbReference type="InterPro" id="IPR056791">
    <property type="entry name" value="Znf_Mcm10_C"/>
</dbReference>
<keyword evidence="3" id="KW-1185">Reference proteome</keyword>
<dbReference type="OrthoDB" id="273123at2759"/>
<dbReference type="Pfam" id="PF09332">
    <property type="entry name" value="Mcm10"/>
    <property type="match status" value="1"/>
</dbReference>
<dbReference type="GO" id="GO:0006270">
    <property type="term" value="P:DNA replication initiation"/>
    <property type="evidence" value="ECO:0007669"/>
    <property type="project" value="InterPro"/>
</dbReference>
<evidence type="ECO:0000313" key="2">
    <source>
        <dbReference type="EMBL" id="KIH45412.1"/>
    </source>
</evidence>
<accession>A0A0C2C713</accession>
<dbReference type="Proteomes" id="UP000054047">
    <property type="component" value="Unassembled WGS sequence"/>
</dbReference>
<dbReference type="GO" id="GO:0043596">
    <property type="term" value="C:nuclear replication fork"/>
    <property type="evidence" value="ECO:0007669"/>
    <property type="project" value="TreeGrafter"/>
</dbReference>
<dbReference type="EMBL" id="KN772620">
    <property type="protein sequence ID" value="KIH45412.1"/>
    <property type="molecule type" value="Genomic_DNA"/>
</dbReference>
<dbReference type="GO" id="GO:0003697">
    <property type="term" value="F:single-stranded DNA binding"/>
    <property type="evidence" value="ECO:0007669"/>
    <property type="project" value="InterPro"/>
</dbReference>
<dbReference type="InterPro" id="IPR015411">
    <property type="entry name" value="Rep_factor_Mcm10_C"/>
</dbReference>
<organism evidence="2 3">
    <name type="scientific">Ancylostoma duodenale</name>
    <dbReference type="NCBI Taxonomy" id="51022"/>
    <lineage>
        <taxon>Eukaryota</taxon>
        <taxon>Metazoa</taxon>
        <taxon>Ecdysozoa</taxon>
        <taxon>Nematoda</taxon>
        <taxon>Chromadorea</taxon>
        <taxon>Rhabditida</taxon>
        <taxon>Rhabditina</taxon>
        <taxon>Rhabditomorpha</taxon>
        <taxon>Strongyloidea</taxon>
        <taxon>Ancylostomatidae</taxon>
        <taxon>Ancylostomatinae</taxon>
        <taxon>Ancylostoma</taxon>
    </lineage>
</organism>
<sequence>MIAVVESRKGHIAGKSKKSEGQFSMAEFIKKQEASSVPSTSHMPQLGYGLRAGQDVSLATRNANAAKAQGIAAQKHLDVLEQREKVETFVTECMSVKDVKVVTCKKCDYTAQKQSELCKSEGHTVKYTTAEKRFFKCGACHKRTVVFSMLPTKPCKHCAANEWVRVAMKDERKVKLENEQLLLRGEERKFVNA</sequence>
<dbReference type="AlphaFoldDB" id="A0A0C2C713"/>
<feature type="domain" description="Replication factor Mcm10 C-terminal" evidence="1">
    <location>
        <begin position="1"/>
        <end position="193"/>
    </location>
</feature>
<protein>
    <submittedName>
        <fullName evidence="2">Mcm10 replication factor</fullName>
    </submittedName>
</protein>
<dbReference type="PANTHER" id="PTHR13454:SF11">
    <property type="entry name" value="PROTEIN MCM10 HOMOLOG"/>
    <property type="match status" value="1"/>
</dbReference>
<dbReference type="PANTHER" id="PTHR13454">
    <property type="entry name" value="PROTEIN MCM10 HOMOLOG"/>
    <property type="match status" value="1"/>
</dbReference>
<reference evidence="2 3" key="1">
    <citation type="submission" date="2013-12" db="EMBL/GenBank/DDBJ databases">
        <title>Draft genome of the parsitic nematode Ancylostoma duodenale.</title>
        <authorList>
            <person name="Mitreva M."/>
        </authorList>
    </citation>
    <scope>NUCLEOTIDE SEQUENCE [LARGE SCALE GENOMIC DNA]</scope>
    <source>
        <strain evidence="2 3">Zhejiang</strain>
    </source>
</reference>
<dbReference type="Pfam" id="PF24863">
    <property type="entry name" value="zf-CCCH_Mcm10"/>
    <property type="match status" value="1"/>
</dbReference>
<evidence type="ECO:0000259" key="1">
    <source>
        <dbReference type="SMART" id="SM01280"/>
    </source>
</evidence>
<name>A0A0C2C713_9BILA</name>